<dbReference type="PANTHER" id="PTHR40459">
    <property type="entry name" value="CONSERVED HYPOTHETICAL ALANINE AND LEUCINE RICH PROTEIN"/>
    <property type="match status" value="1"/>
</dbReference>
<evidence type="ECO:0000259" key="1">
    <source>
        <dbReference type="Pfam" id="PF10727"/>
    </source>
</evidence>
<dbReference type="KEGG" id="bgg:CFK41_10470"/>
<feature type="domain" description="Putative oxidoreductase/dehydrogenase Rossmann-like" evidence="1">
    <location>
        <begin position="2"/>
        <end position="122"/>
    </location>
</feature>
<dbReference type="RefSeq" id="WP_096799599.1">
    <property type="nucleotide sequence ID" value="NZ_CP023564.1"/>
</dbReference>
<dbReference type="Gene3D" id="1.10.1040.20">
    <property type="entry name" value="ProC-like, C-terminal domain"/>
    <property type="match status" value="1"/>
</dbReference>
<dbReference type="InterPro" id="IPR008927">
    <property type="entry name" value="6-PGluconate_DH-like_C_sf"/>
</dbReference>
<dbReference type="AlphaFoldDB" id="A0A291GY50"/>
<evidence type="ECO:0000313" key="4">
    <source>
        <dbReference type="Proteomes" id="UP000217889"/>
    </source>
</evidence>
<dbReference type="SUPFAM" id="SSF48179">
    <property type="entry name" value="6-phosphogluconate dehydrogenase C-terminal domain-like"/>
    <property type="match status" value="1"/>
</dbReference>
<evidence type="ECO:0000313" key="3">
    <source>
        <dbReference type="EMBL" id="ATG55135.1"/>
    </source>
</evidence>
<dbReference type="PANTHER" id="PTHR40459:SF1">
    <property type="entry name" value="CONSERVED HYPOTHETICAL ALANINE AND LEUCINE RICH PROTEIN"/>
    <property type="match status" value="1"/>
</dbReference>
<organism evidence="3 4">
    <name type="scientific">Brachybacterium ginsengisoli</name>
    <dbReference type="NCBI Taxonomy" id="1331682"/>
    <lineage>
        <taxon>Bacteria</taxon>
        <taxon>Bacillati</taxon>
        <taxon>Actinomycetota</taxon>
        <taxon>Actinomycetes</taxon>
        <taxon>Micrococcales</taxon>
        <taxon>Dermabacteraceae</taxon>
        <taxon>Brachybacterium</taxon>
    </lineage>
</organism>
<keyword evidence="4" id="KW-1185">Reference proteome</keyword>
<dbReference type="InterPro" id="IPR036291">
    <property type="entry name" value="NAD(P)-bd_dom_sf"/>
</dbReference>
<dbReference type="Pfam" id="PF10727">
    <property type="entry name" value="Rossmann-like"/>
    <property type="match status" value="1"/>
</dbReference>
<dbReference type="Pfam" id="PF10728">
    <property type="entry name" value="DUF2520"/>
    <property type="match status" value="1"/>
</dbReference>
<sequence>MTPPRLGIGVIGTGRVGAVLGAALRAEGHAITGAYAVSDASRGRADALLPGVPLLDVPAIVERSEMLLLAVPDDQLAPLAAGIAATGIVPGGQLVMHTSGRYGTEVLAPLARAGSATLALHPAMTFTGTSADLPRLIGCPMGITASAELLPIAAALAVELGGEARVIAEGDRPLYHAGLAHAANHLVVLVDQARETLSRLGIDDPGAYLRPLLEAALDESLRHGAKALTGPVVRGDAGTVQAHLDALADLDATGAPGEQGDVSDTYRSLALAALSRARLPEDTRARIRALLEDRPPQDRPPREDQA</sequence>
<accession>A0A291GY50</accession>
<feature type="domain" description="DUF2520" evidence="2">
    <location>
        <begin position="139"/>
        <end position="271"/>
    </location>
</feature>
<gene>
    <name evidence="3" type="ORF">CFK41_10470</name>
</gene>
<dbReference type="InterPro" id="IPR018931">
    <property type="entry name" value="DUF2520"/>
</dbReference>
<dbReference type="InterPro" id="IPR037108">
    <property type="entry name" value="TM1727-like_C_sf"/>
</dbReference>
<proteinExistence type="predicted"/>
<reference evidence="3 4" key="1">
    <citation type="journal article" date="2014" name="Int. J. Syst. Evol. Microbiol.">
        <title>Brachybacterium ginsengisoli sp. nov., isolated from soil of a ginseng field.</title>
        <authorList>
            <person name="Hoang V.A."/>
            <person name="Kim Y.J."/>
            <person name="Nguyen N.L."/>
            <person name="Yang D.C."/>
        </authorList>
    </citation>
    <scope>NUCLEOTIDE SEQUENCE [LARGE SCALE GENOMIC DNA]</scope>
    <source>
        <strain evidence="3 4">DCY80</strain>
    </source>
</reference>
<dbReference type="Proteomes" id="UP000217889">
    <property type="component" value="Chromosome"/>
</dbReference>
<name>A0A291GY50_9MICO</name>
<dbReference type="EMBL" id="CP023564">
    <property type="protein sequence ID" value="ATG55135.1"/>
    <property type="molecule type" value="Genomic_DNA"/>
</dbReference>
<evidence type="ECO:0000259" key="2">
    <source>
        <dbReference type="Pfam" id="PF10728"/>
    </source>
</evidence>
<dbReference type="InterPro" id="IPR019665">
    <property type="entry name" value="OxRdtase/DH_put_Rossmann_dom"/>
</dbReference>
<protein>
    <submittedName>
        <fullName evidence="3">Oxidoreductase</fullName>
    </submittedName>
</protein>
<dbReference type="Gene3D" id="3.40.50.720">
    <property type="entry name" value="NAD(P)-binding Rossmann-like Domain"/>
    <property type="match status" value="1"/>
</dbReference>
<dbReference type="SUPFAM" id="SSF51735">
    <property type="entry name" value="NAD(P)-binding Rossmann-fold domains"/>
    <property type="match status" value="1"/>
</dbReference>
<dbReference type="OrthoDB" id="8650434at2"/>